<organism evidence="4 6">
    <name type="scientific">Haloechinothrix salitolerans</name>
    <dbReference type="NCBI Taxonomy" id="926830"/>
    <lineage>
        <taxon>Bacteria</taxon>
        <taxon>Bacillati</taxon>
        <taxon>Actinomycetota</taxon>
        <taxon>Actinomycetes</taxon>
        <taxon>Pseudonocardiales</taxon>
        <taxon>Pseudonocardiaceae</taxon>
        <taxon>Haloechinothrix</taxon>
    </lineage>
</organism>
<protein>
    <submittedName>
        <fullName evidence="4">PglY protein</fullName>
    </submittedName>
</protein>
<reference evidence="4" key="3">
    <citation type="submission" date="2024-09" db="EMBL/GenBank/DDBJ databases">
        <authorList>
            <person name="Sun Q."/>
            <person name="Mori K."/>
        </authorList>
    </citation>
    <scope>NUCLEOTIDE SEQUENCE</scope>
    <source>
        <strain evidence="4">JCM 15899</strain>
    </source>
</reference>
<proteinExistence type="predicted"/>
<accession>A0ABW2BSQ4</accession>
<dbReference type="EMBL" id="JBHSXX010000001">
    <property type="protein sequence ID" value="MFC6871724.1"/>
    <property type="molecule type" value="Genomic_DNA"/>
</dbReference>
<feature type="compositionally biased region" description="Low complexity" evidence="1">
    <location>
        <begin position="1176"/>
        <end position="1187"/>
    </location>
</feature>
<dbReference type="SUPFAM" id="SSF52540">
    <property type="entry name" value="P-loop containing nucleoside triphosphate hydrolases"/>
    <property type="match status" value="1"/>
</dbReference>
<evidence type="ECO:0000313" key="4">
    <source>
        <dbReference type="EMBL" id="MFC6865534.1"/>
    </source>
</evidence>
<dbReference type="RefSeq" id="WP_345391811.1">
    <property type="nucleotide sequence ID" value="NZ_BAABLA010000007.1"/>
</dbReference>
<keyword evidence="6" id="KW-1185">Reference proteome</keyword>
<feature type="region of interest" description="Disordered" evidence="1">
    <location>
        <begin position="1163"/>
        <end position="1192"/>
    </location>
</feature>
<dbReference type="Pfam" id="PF26382">
    <property type="entry name" value="BREX_PglY_6th"/>
    <property type="match status" value="1"/>
</dbReference>
<reference evidence="4" key="1">
    <citation type="journal article" date="2014" name="Int. J. Syst. Evol. Microbiol.">
        <title>Complete genome of a new Firmicutes species belonging to the dominant human colonic microbiota ('Ruminococcus bicirculans') reveals two chromosomes and a selective capacity to utilize plant glucans.</title>
        <authorList>
            <consortium name="NISC Comparative Sequencing Program"/>
            <person name="Wegmann U."/>
            <person name="Louis P."/>
            <person name="Goesmann A."/>
            <person name="Henrissat B."/>
            <person name="Duncan S.H."/>
            <person name="Flint H.J."/>
        </authorList>
    </citation>
    <scope>NUCLEOTIDE SEQUENCE</scope>
    <source>
        <strain evidence="4">JCM 15899</strain>
    </source>
</reference>
<dbReference type="Pfam" id="PF26381">
    <property type="entry name" value="BREX_PglY_5th"/>
    <property type="match status" value="1"/>
</dbReference>
<dbReference type="InterPro" id="IPR027417">
    <property type="entry name" value="P-loop_NTPase"/>
</dbReference>
<evidence type="ECO:0000259" key="3">
    <source>
        <dbReference type="Pfam" id="PF26382"/>
    </source>
</evidence>
<evidence type="ECO:0000313" key="5">
    <source>
        <dbReference type="EMBL" id="MFC6871724.1"/>
    </source>
</evidence>
<dbReference type="InterPro" id="IPR058747">
    <property type="entry name" value="PglY_C"/>
</dbReference>
<gene>
    <name evidence="4" type="ORF">ACFQGD_00070</name>
    <name evidence="5" type="ORF">ACFQGD_31845</name>
</gene>
<evidence type="ECO:0000259" key="2">
    <source>
        <dbReference type="Pfam" id="PF26381"/>
    </source>
</evidence>
<feature type="domain" description="ATPase PglY 5th" evidence="2">
    <location>
        <begin position="844"/>
        <end position="942"/>
    </location>
</feature>
<dbReference type="EMBL" id="JBHSXX010000001">
    <property type="protein sequence ID" value="MFC6865534.1"/>
    <property type="molecule type" value="Genomic_DNA"/>
</dbReference>
<name>A0ABW2BSQ4_9PSEU</name>
<evidence type="ECO:0000313" key="6">
    <source>
        <dbReference type="Proteomes" id="UP001596337"/>
    </source>
</evidence>
<evidence type="ECO:0000256" key="1">
    <source>
        <dbReference type="SAM" id="MobiDB-lite"/>
    </source>
</evidence>
<sequence>MSSEVYLRDVLRLPESVHAGDFKVDLSKGFTATESMVEDYVVTDQLQDAFRRALNLVRAALRDGSSHAAYLHGSFGAGKSHFLTVLHAILNNHPVARAKQGLQPVIDEHDEWLRGRKFLMVPYHLVGAADLDSALLGGYVRTVRELHPDAPTPAVYRSDEMLRDAENMRNTLGDDKFLELLGDGAGAADEDDLDDLDVLDDTGGRWTSAALDAAFAAPAGDTRRSALVSALLSGPLSAYASAKQGEAEAFLPLENGLAVISQHAKQLGYDGIVLFLDELILWLQAHLSRREFVNDQVSKLVKLIESGDTNRPVPIVSLISRQRDLTQLVGSDVKNLEQQVQYLAERFDTISLEDRNLPAIIKERVLKPRSDDARAQLDAAFGAIESTKADVKDALLDANGATHADWSDFRKVYPLSPALLNVLVALSGALQRERTGLKLLQDLLYRRRETMKLGELIPLGDLWDVLAEGSTAAFTDRLRKEAESAAKFHAKVRAFLDDKYPSPNDPNYIADDRLIKTLLLASLAPDVPALQRLTGRRLAALNHGSLRSRTVEPGSMAVKRLREIEAAMGGELRAEGDEDPVFTLHLSDLDIEPILDAVSEVDTLGQRKAWVREQLWDALGVTDDGAFVCTREVVWRGSKRTAEFVCGNVRERQTLPNEQFTPNHPGSIRFVFDYPFDDPNKYPSDDLARLRELQRADVHEPTIVWLPSFLSDQRSTQLGRLIKIRYLLERPDRLESYTSTLSSDDRIRVRHQLEAQRDTLTTQLTGVLGQLYGISRLDPANAGAEVGDEGHVFSLYPDHKPRLQGGAGFEFNMLALADDLFGHRYPKHPNFDVKGDRKPVTPSELRNALHWITRATEEGGRVELDRNQLTPVGRIVHPLELGEVHDGPLTTSPEWRKRIDQHAARVGATGDYAVEDIRKWIADLGYTGLDKLVSNLIIATYALLTDSAWVHHGIVENPPSLEQIGTGWSLRAQELPSEDEFQLARERAGRLFGVAVSAVRYTGNVTKLASAVREKVGTYEPAVHGLHRSLDKHSEQLGIDASAPRVRSTRAAADLLASLSAAESPTQLARKLAAAPGQESDSELSRTITSAETVLRALDTCNWGMLANLATLAGHQDGIGDRSERLLTDVTEAASASEFTTELAPVLTRANAEAAQIITDAASATQAPAPAPPQAPASAAPASQGPANTHRTRRITPSAAEADIAAILADVQSEIRAYSDQHPGTVIEIDWRPVSQDGPA</sequence>
<reference evidence="6" key="2">
    <citation type="journal article" date="2019" name="Int. J. Syst. Evol. Microbiol.">
        <title>The Global Catalogue of Microorganisms (GCM) 10K type strain sequencing project: providing services to taxonomists for standard genome sequencing and annotation.</title>
        <authorList>
            <consortium name="The Broad Institute Genomics Platform"/>
            <consortium name="The Broad Institute Genome Sequencing Center for Infectious Disease"/>
            <person name="Wu L."/>
            <person name="Ma J."/>
        </authorList>
    </citation>
    <scope>NUCLEOTIDE SEQUENCE [LARGE SCALE GENOMIC DNA]</scope>
    <source>
        <strain evidence="6">KCTC 32255</strain>
    </source>
</reference>
<dbReference type="Proteomes" id="UP001596337">
    <property type="component" value="Unassembled WGS sequence"/>
</dbReference>
<comment type="caution">
    <text evidence="4">The sequence shown here is derived from an EMBL/GenBank/DDBJ whole genome shotgun (WGS) entry which is preliminary data.</text>
</comment>
<feature type="domain" description="ATPase PglY C-terminal" evidence="3">
    <location>
        <begin position="985"/>
        <end position="1162"/>
    </location>
</feature>
<dbReference type="InterPro" id="IPR058748">
    <property type="entry name" value="PglY_5th"/>
</dbReference>